<keyword evidence="1" id="KW-1133">Transmembrane helix</keyword>
<dbReference type="GO" id="GO:0007165">
    <property type="term" value="P:signal transduction"/>
    <property type="evidence" value="ECO:0007669"/>
    <property type="project" value="TreeGrafter"/>
</dbReference>
<keyword evidence="3" id="KW-1185">Reference proteome</keyword>
<dbReference type="OrthoDB" id="8907274at2759"/>
<protein>
    <recommendedName>
        <fullName evidence="4">Phosphatidic acid phosphatase type 2/haloperoxidase domain-containing protein</fullName>
    </recommendedName>
</protein>
<dbReference type="InterPro" id="IPR043216">
    <property type="entry name" value="PAP-like"/>
</dbReference>
<dbReference type="Proteomes" id="UP000308267">
    <property type="component" value="Unassembled WGS sequence"/>
</dbReference>
<comment type="caution">
    <text evidence="2">The sequence shown here is derived from an EMBL/GenBank/DDBJ whole genome shotgun (WGS) entry which is preliminary data.</text>
</comment>
<dbReference type="GO" id="GO:0006644">
    <property type="term" value="P:phospholipid metabolic process"/>
    <property type="evidence" value="ECO:0007669"/>
    <property type="project" value="InterPro"/>
</dbReference>
<feature type="transmembrane region" description="Helical" evidence="1">
    <location>
        <begin position="60"/>
        <end position="82"/>
    </location>
</feature>
<dbReference type="AlphaFoldDB" id="A0A4S2M6G1"/>
<evidence type="ECO:0000256" key="1">
    <source>
        <dbReference type="SAM" id="Phobius"/>
    </source>
</evidence>
<evidence type="ECO:0000313" key="3">
    <source>
        <dbReference type="Proteomes" id="UP000308267"/>
    </source>
</evidence>
<feature type="transmembrane region" description="Helical" evidence="1">
    <location>
        <begin position="12"/>
        <end position="29"/>
    </location>
</feature>
<sequence length="166" mass="19070">MNSEWWLCVVRVVLDWFLVVLLHVAFHLLKEAKVPLSGFFCDDHSIRYPYYDSTIPTKALLGYGYGLPIALVIILEPLAALYRYYVVGAKNVWKTMAVRMYNLITIYMIAIGMTRAATWLFKITTKVNRPHFLDVCQPNITLASCMGFVNEYSCQGTRTNLMSEIK</sequence>
<dbReference type="GO" id="GO:0005886">
    <property type="term" value="C:plasma membrane"/>
    <property type="evidence" value="ECO:0007669"/>
    <property type="project" value="TreeGrafter"/>
</dbReference>
<dbReference type="GO" id="GO:0046839">
    <property type="term" value="P:phospholipid dephosphorylation"/>
    <property type="evidence" value="ECO:0007669"/>
    <property type="project" value="TreeGrafter"/>
</dbReference>
<keyword evidence="1" id="KW-0472">Membrane</keyword>
<evidence type="ECO:0008006" key="4">
    <source>
        <dbReference type="Google" id="ProtNLM"/>
    </source>
</evidence>
<feature type="transmembrane region" description="Helical" evidence="1">
    <location>
        <begin position="103"/>
        <end position="121"/>
    </location>
</feature>
<dbReference type="PANTHER" id="PTHR10165:SF103">
    <property type="entry name" value="PHOSPHOLIPID PHOSPHATASE HOMOLOG 1.2 HOMOLOG"/>
    <property type="match status" value="1"/>
</dbReference>
<organism evidence="2 3">
    <name type="scientific">Opisthorchis felineus</name>
    <dbReference type="NCBI Taxonomy" id="147828"/>
    <lineage>
        <taxon>Eukaryota</taxon>
        <taxon>Metazoa</taxon>
        <taxon>Spiralia</taxon>
        <taxon>Lophotrochozoa</taxon>
        <taxon>Platyhelminthes</taxon>
        <taxon>Trematoda</taxon>
        <taxon>Digenea</taxon>
        <taxon>Opisthorchiida</taxon>
        <taxon>Opisthorchiata</taxon>
        <taxon>Opisthorchiidae</taxon>
        <taxon>Opisthorchis</taxon>
    </lineage>
</organism>
<keyword evidence="1" id="KW-0812">Transmembrane</keyword>
<dbReference type="PANTHER" id="PTHR10165">
    <property type="entry name" value="LIPID PHOSPHATE PHOSPHATASE"/>
    <property type="match status" value="1"/>
</dbReference>
<dbReference type="GO" id="GO:0008195">
    <property type="term" value="F:phosphatidate phosphatase activity"/>
    <property type="evidence" value="ECO:0007669"/>
    <property type="project" value="TreeGrafter"/>
</dbReference>
<dbReference type="STRING" id="147828.A0A4S2M6G1"/>
<gene>
    <name evidence="2" type="ORF">CRM22_003362</name>
</gene>
<proteinExistence type="predicted"/>
<reference evidence="2 3" key="1">
    <citation type="journal article" date="2019" name="BMC Genomics">
        <title>New insights from Opisthorchis felineus genome: update on genomics of the epidemiologically important liver flukes.</title>
        <authorList>
            <person name="Ershov N.I."/>
            <person name="Mordvinov V.A."/>
            <person name="Prokhortchouk E.B."/>
            <person name="Pakharukova M.Y."/>
            <person name="Gunbin K.V."/>
            <person name="Ustyantsev K."/>
            <person name="Genaev M.A."/>
            <person name="Blinov A.G."/>
            <person name="Mazur A."/>
            <person name="Boulygina E."/>
            <person name="Tsygankova S."/>
            <person name="Khrameeva E."/>
            <person name="Chekanov N."/>
            <person name="Fan G."/>
            <person name="Xiao A."/>
            <person name="Zhang H."/>
            <person name="Xu X."/>
            <person name="Yang H."/>
            <person name="Solovyev V."/>
            <person name="Lee S.M."/>
            <person name="Liu X."/>
            <person name="Afonnikov D.A."/>
            <person name="Skryabin K.G."/>
        </authorList>
    </citation>
    <scope>NUCLEOTIDE SEQUENCE [LARGE SCALE GENOMIC DNA]</scope>
    <source>
        <strain evidence="2">AK-0245</strain>
        <tissue evidence="2">Whole organism</tissue>
    </source>
</reference>
<accession>A0A4S2M6G1</accession>
<evidence type="ECO:0000313" key="2">
    <source>
        <dbReference type="EMBL" id="TGZ70119.1"/>
    </source>
</evidence>
<name>A0A4S2M6G1_OPIFE</name>
<dbReference type="EMBL" id="SJOL01005588">
    <property type="protein sequence ID" value="TGZ70119.1"/>
    <property type="molecule type" value="Genomic_DNA"/>
</dbReference>